<feature type="domain" description="Ubiquitin-like" evidence="2">
    <location>
        <begin position="23"/>
        <end position="98"/>
    </location>
</feature>
<dbReference type="SUPFAM" id="SSF54236">
    <property type="entry name" value="Ubiquitin-like"/>
    <property type="match status" value="1"/>
</dbReference>
<dbReference type="EMBL" id="CM007381">
    <property type="protein sequence ID" value="ONK78916.1"/>
    <property type="molecule type" value="Genomic_DNA"/>
</dbReference>
<dbReference type="InterPro" id="IPR000626">
    <property type="entry name" value="Ubiquitin-like_dom"/>
</dbReference>
<feature type="region of interest" description="Disordered" evidence="1">
    <location>
        <begin position="1"/>
        <end position="20"/>
    </location>
</feature>
<feature type="compositionally biased region" description="Polar residues" evidence="1">
    <location>
        <begin position="96"/>
        <end position="106"/>
    </location>
</feature>
<evidence type="ECO:0000256" key="1">
    <source>
        <dbReference type="SAM" id="MobiDB-lite"/>
    </source>
</evidence>
<feature type="region of interest" description="Disordered" evidence="1">
    <location>
        <begin position="521"/>
        <end position="595"/>
    </location>
</feature>
<feature type="region of interest" description="Disordered" evidence="1">
    <location>
        <begin position="436"/>
        <end position="463"/>
    </location>
</feature>
<dbReference type="Gramene" id="ONK78916">
    <property type="protein sequence ID" value="ONK78916"/>
    <property type="gene ID" value="A4U43_C01F970"/>
</dbReference>
<dbReference type="GO" id="GO:0031593">
    <property type="term" value="F:polyubiquitin modification-dependent protein binding"/>
    <property type="evidence" value="ECO:0007669"/>
    <property type="project" value="TreeGrafter"/>
</dbReference>
<dbReference type="PRINTS" id="PR00348">
    <property type="entry name" value="UBIQUITIN"/>
</dbReference>
<dbReference type="Gene3D" id="3.10.20.90">
    <property type="entry name" value="Phosphatidylinositol 3-kinase Catalytic Subunit, Chain A, domain 1"/>
    <property type="match status" value="1"/>
</dbReference>
<evidence type="ECO:0000259" key="2">
    <source>
        <dbReference type="PROSITE" id="PS50053"/>
    </source>
</evidence>
<dbReference type="GO" id="GO:0036503">
    <property type="term" value="P:ERAD pathway"/>
    <property type="evidence" value="ECO:0007669"/>
    <property type="project" value="TreeGrafter"/>
</dbReference>
<dbReference type="PANTHER" id="PTHR15204">
    <property type="entry name" value="LARGE PROLINE-RICH PROTEIN BAG6"/>
    <property type="match status" value="1"/>
</dbReference>
<feature type="region of interest" description="Disordered" evidence="1">
    <location>
        <begin position="618"/>
        <end position="664"/>
    </location>
</feature>
<keyword evidence="4" id="KW-1185">Reference proteome</keyword>
<feature type="compositionally biased region" description="Polar residues" evidence="1">
    <location>
        <begin position="437"/>
        <end position="463"/>
    </location>
</feature>
<dbReference type="GO" id="GO:0071818">
    <property type="term" value="C:BAT3 complex"/>
    <property type="evidence" value="ECO:0007669"/>
    <property type="project" value="TreeGrafter"/>
</dbReference>
<dbReference type="CDD" id="cd17039">
    <property type="entry name" value="Ubl_ubiquitin_like"/>
    <property type="match status" value="1"/>
</dbReference>
<dbReference type="PROSITE" id="PS50053">
    <property type="entry name" value="UBIQUITIN_2"/>
    <property type="match status" value="1"/>
</dbReference>
<gene>
    <name evidence="3" type="ORF">A4U43_C01F970</name>
</gene>
<protein>
    <recommendedName>
        <fullName evidence="2">Ubiquitin-like domain-containing protein</fullName>
    </recommendedName>
</protein>
<dbReference type="PANTHER" id="PTHR15204:SF0">
    <property type="entry name" value="LARGE PROLINE-RICH PROTEIN BAG6"/>
    <property type="match status" value="1"/>
</dbReference>
<feature type="compositionally biased region" description="Polar residues" evidence="1">
    <location>
        <begin position="189"/>
        <end position="207"/>
    </location>
</feature>
<accession>A0A5P1FKR2</accession>
<dbReference type="InterPro" id="IPR019956">
    <property type="entry name" value="Ubiquitin_dom"/>
</dbReference>
<name>A0A5P1FKR2_ASPOF</name>
<sequence length="664" mass="70457">MASNEAVKVASGSGVTEDSETTVEIKIKTLDSQTYTLRVDKCVPVPALKEQIASVTGVLSHQQRLICRGKVLKDDQLLSAYHVEDGHTLHLVVRQPHQSATPSSSRMESEGGHSGTTSASGSEYNHGSHVAHSFVFESVNVDHGDVDASVISRVISSMFGSIGSTNNVTRNTGGSDIREMILERLGRANSDSGLSDSTQSHSDPTNSQRDRRQTDARFSSTAPLGTQNPPVIPDSLITLSQYIDLMRDDFRREGFGANVNGVHLNEGRSDDSHSPAAQVGLPTPASLAEMLCSARQLLMNQTGDCIMQLARQLEDHTRVTDPVTRMNMQSSAMRSGLLMQKLGSMLLELGRTTMTLRMGQNPAEAVVNAGPANFISATGPNPLMVQAVPFHPGSSAGGANMGPVNPNHGLEGEPPEAPFVPRNIEIRIRTGRAVPVASTNPSELSAGQQQQEQSDPARNSSASNVVNQAFSAGDSGVRVVPLRTVVAVPAGVNPSPSDSSAVGSVRLFYPLLARVRQSTAGNAGEVDGHTLHQPSVQRENLESNGGGAVGDEPFVSGLSSGAYQVFGSSQQGPPNNNSDSGTQANDNTPGGIEAHDNEQGVFLSNVLHRLMPLISRDRENDVSSDIPSPSTTEIERENLNGSSSRHQGDHPEVPSPKRTKRDGD</sequence>
<dbReference type="SMART" id="SM00213">
    <property type="entry name" value="UBQ"/>
    <property type="match status" value="1"/>
</dbReference>
<feature type="region of interest" description="Disordered" evidence="1">
    <location>
        <begin position="94"/>
        <end position="124"/>
    </location>
</feature>
<dbReference type="OMA" id="MAHTGND"/>
<feature type="compositionally biased region" description="Polar residues" evidence="1">
    <location>
        <begin position="557"/>
        <end position="588"/>
    </location>
</feature>
<proteinExistence type="predicted"/>
<evidence type="ECO:0000313" key="3">
    <source>
        <dbReference type="EMBL" id="ONK78916.1"/>
    </source>
</evidence>
<feature type="region of interest" description="Disordered" evidence="1">
    <location>
        <begin position="189"/>
        <end position="231"/>
    </location>
</feature>
<dbReference type="Proteomes" id="UP000243459">
    <property type="component" value="Chromosome 1"/>
</dbReference>
<dbReference type="GO" id="GO:0051787">
    <property type="term" value="F:misfolded protein binding"/>
    <property type="evidence" value="ECO:0007669"/>
    <property type="project" value="TreeGrafter"/>
</dbReference>
<feature type="region of interest" description="Disordered" evidence="1">
    <location>
        <begin position="396"/>
        <end position="416"/>
    </location>
</feature>
<dbReference type="FunFam" id="3.10.20.90:FF:000154">
    <property type="entry name" value="Large proline-rich protein BAG6"/>
    <property type="match status" value="1"/>
</dbReference>
<dbReference type="InterPro" id="IPR029071">
    <property type="entry name" value="Ubiquitin-like_domsf"/>
</dbReference>
<organism evidence="3 4">
    <name type="scientific">Asparagus officinalis</name>
    <name type="common">Garden asparagus</name>
    <dbReference type="NCBI Taxonomy" id="4686"/>
    <lineage>
        <taxon>Eukaryota</taxon>
        <taxon>Viridiplantae</taxon>
        <taxon>Streptophyta</taxon>
        <taxon>Embryophyta</taxon>
        <taxon>Tracheophyta</taxon>
        <taxon>Spermatophyta</taxon>
        <taxon>Magnoliopsida</taxon>
        <taxon>Liliopsida</taxon>
        <taxon>Asparagales</taxon>
        <taxon>Asparagaceae</taxon>
        <taxon>Asparagoideae</taxon>
        <taxon>Asparagus</taxon>
    </lineage>
</organism>
<evidence type="ECO:0000313" key="4">
    <source>
        <dbReference type="Proteomes" id="UP000243459"/>
    </source>
</evidence>
<dbReference type="AlphaFoldDB" id="A0A5P1FKR2"/>
<feature type="compositionally biased region" description="Polar residues" evidence="1">
    <location>
        <begin position="216"/>
        <end position="229"/>
    </location>
</feature>
<dbReference type="Pfam" id="PF00240">
    <property type="entry name" value="ubiquitin"/>
    <property type="match status" value="1"/>
</dbReference>
<feature type="compositionally biased region" description="Polar residues" evidence="1">
    <location>
        <begin position="623"/>
        <end position="632"/>
    </location>
</feature>
<reference evidence="4" key="1">
    <citation type="journal article" date="2017" name="Nat. Commun.">
        <title>The asparagus genome sheds light on the origin and evolution of a young Y chromosome.</title>
        <authorList>
            <person name="Harkess A."/>
            <person name="Zhou J."/>
            <person name="Xu C."/>
            <person name="Bowers J.E."/>
            <person name="Van der Hulst R."/>
            <person name="Ayyampalayam S."/>
            <person name="Mercati F."/>
            <person name="Riccardi P."/>
            <person name="McKain M.R."/>
            <person name="Kakrana A."/>
            <person name="Tang H."/>
            <person name="Ray J."/>
            <person name="Groenendijk J."/>
            <person name="Arikit S."/>
            <person name="Mathioni S.M."/>
            <person name="Nakano M."/>
            <person name="Shan H."/>
            <person name="Telgmann-Rauber A."/>
            <person name="Kanno A."/>
            <person name="Yue Z."/>
            <person name="Chen H."/>
            <person name="Li W."/>
            <person name="Chen Y."/>
            <person name="Xu X."/>
            <person name="Zhang Y."/>
            <person name="Luo S."/>
            <person name="Chen H."/>
            <person name="Gao J."/>
            <person name="Mao Z."/>
            <person name="Pires J.C."/>
            <person name="Luo M."/>
            <person name="Kudrna D."/>
            <person name="Wing R.A."/>
            <person name="Meyers B.C."/>
            <person name="Yi K."/>
            <person name="Kong H."/>
            <person name="Lavrijsen P."/>
            <person name="Sunseri F."/>
            <person name="Falavigna A."/>
            <person name="Ye Y."/>
            <person name="Leebens-Mack J.H."/>
            <person name="Chen G."/>
        </authorList>
    </citation>
    <scope>NUCLEOTIDE SEQUENCE [LARGE SCALE GENOMIC DNA]</scope>
    <source>
        <strain evidence="4">cv. DH0086</strain>
    </source>
</reference>